<accession>A0ABX4F4E3</accession>
<organism evidence="2 3">
    <name type="scientific">Bordetella genomosp. 1</name>
    <dbReference type="NCBI Taxonomy" id="1395607"/>
    <lineage>
        <taxon>Bacteria</taxon>
        <taxon>Pseudomonadati</taxon>
        <taxon>Pseudomonadota</taxon>
        <taxon>Betaproteobacteria</taxon>
        <taxon>Burkholderiales</taxon>
        <taxon>Alcaligenaceae</taxon>
        <taxon>Bordetella</taxon>
    </lineage>
</organism>
<comment type="caution">
    <text evidence="2">The sequence shown here is derived from an EMBL/GenBank/DDBJ whole genome shotgun (WGS) entry which is preliminary data.</text>
</comment>
<gene>
    <name evidence="2" type="ORF">CAL27_13230</name>
</gene>
<feature type="transmembrane region" description="Helical" evidence="1">
    <location>
        <begin position="88"/>
        <end position="107"/>
    </location>
</feature>
<keyword evidence="1" id="KW-0812">Transmembrane</keyword>
<protein>
    <submittedName>
        <fullName evidence="2">Uncharacterized protein</fullName>
    </submittedName>
</protein>
<evidence type="ECO:0000313" key="3">
    <source>
        <dbReference type="Proteomes" id="UP000216354"/>
    </source>
</evidence>
<evidence type="ECO:0000313" key="2">
    <source>
        <dbReference type="EMBL" id="OZI65944.1"/>
    </source>
</evidence>
<dbReference type="EMBL" id="NEVR01000002">
    <property type="protein sequence ID" value="OZI65944.1"/>
    <property type="molecule type" value="Genomic_DNA"/>
</dbReference>
<name>A0ABX4F4E3_9BORD</name>
<feature type="transmembrane region" description="Helical" evidence="1">
    <location>
        <begin position="59"/>
        <end position="82"/>
    </location>
</feature>
<dbReference type="Proteomes" id="UP000216354">
    <property type="component" value="Unassembled WGS sequence"/>
</dbReference>
<keyword evidence="1" id="KW-0472">Membrane</keyword>
<keyword evidence="3" id="KW-1185">Reference proteome</keyword>
<proteinExistence type="predicted"/>
<reference evidence="2 3" key="1">
    <citation type="submission" date="2017-05" db="EMBL/GenBank/DDBJ databases">
        <title>Complete and WGS of Bordetella genogroups.</title>
        <authorList>
            <person name="Spilker T."/>
            <person name="Lipuma J."/>
        </authorList>
    </citation>
    <scope>NUCLEOTIDE SEQUENCE [LARGE SCALE GENOMIC DNA]</scope>
    <source>
        <strain evidence="2 3">AU9795</strain>
    </source>
</reference>
<sequence>MRLERVALMRELDVTPLPAAGAPMDVAPVLHAVPTRCDADCLVLPLPVPEPGHFLGATLWLLSGALLALAIGSAVAVARLAAPDASQWGMVALLAALAVLSALGARLSARAPVIDALIASRRLRAFYSWSRKHGWTRVDFDTARPSVRRISQPGPYGAVIHDMLTVEVPGTVDGVLLLGAGLGSAQACAARWAWLRAFMAGEVDPAPLRAQPHSAATLAAWFESQAAALAGGAPSIARPPGLLKRLLHHAGRALVAVLALPFALEYAFRRRAPHPAWPAELAAACAPVAPAEPKAAVGQEAQGRERGWQLALAASSVMWLALSTSLAAALANGVAG</sequence>
<dbReference type="RefSeq" id="WP_094831734.1">
    <property type="nucleotide sequence ID" value="NZ_NEVR01000002.1"/>
</dbReference>
<evidence type="ECO:0000256" key="1">
    <source>
        <dbReference type="SAM" id="Phobius"/>
    </source>
</evidence>
<keyword evidence="1" id="KW-1133">Transmembrane helix</keyword>